<gene>
    <name evidence="2" type="ORF">Mal48_07940</name>
</gene>
<evidence type="ECO:0000313" key="2">
    <source>
        <dbReference type="EMBL" id="QDT31560.1"/>
    </source>
</evidence>
<feature type="domain" description="BioF2-like acetyltransferase" evidence="1">
    <location>
        <begin position="202"/>
        <end position="333"/>
    </location>
</feature>
<dbReference type="OrthoDB" id="209057at2"/>
<protein>
    <recommendedName>
        <fullName evidence="1">BioF2-like acetyltransferase domain-containing protein</fullName>
    </recommendedName>
</protein>
<dbReference type="EMBL" id="CP036267">
    <property type="protein sequence ID" value="QDT31560.1"/>
    <property type="molecule type" value="Genomic_DNA"/>
</dbReference>
<reference evidence="2 3" key="1">
    <citation type="submission" date="2019-02" db="EMBL/GenBank/DDBJ databases">
        <title>Deep-cultivation of Planctomycetes and their phenomic and genomic characterization uncovers novel biology.</title>
        <authorList>
            <person name="Wiegand S."/>
            <person name="Jogler M."/>
            <person name="Boedeker C."/>
            <person name="Pinto D."/>
            <person name="Vollmers J."/>
            <person name="Rivas-Marin E."/>
            <person name="Kohn T."/>
            <person name="Peeters S.H."/>
            <person name="Heuer A."/>
            <person name="Rast P."/>
            <person name="Oberbeckmann S."/>
            <person name="Bunk B."/>
            <person name="Jeske O."/>
            <person name="Meyerdierks A."/>
            <person name="Storesund J.E."/>
            <person name="Kallscheuer N."/>
            <person name="Luecker S."/>
            <person name="Lage O.M."/>
            <person name="Pohl T."/>
            <person name="Merkel B.J."/>
            <person name="Hornburger P."/>
            <person name="Mueller R.-W."/>
            <person name="Bruemmer F."/>
            <person name="Labrenz M."/>
            <person name="Spormann A.M."/>
            <person name="Op den Camp H."/>
            <person name="Overmann J."/>
            <person name="Amann R."/>
            <person name="Jetten M.S.M."/>
            <person name="Mascher T."/>
            <person name="Medema M.H."/>
            <person name="Devos D.P."/>
            <person name="Kaster A.-K."/>
            <person name="Ovreas L."/>
            <person name="Rohde M."/>
            <person name="Galperin M.Y."/>
            <person name="Jogler C."/>
        </authorList>
    </citation>
    <scope>NUCLEOTIDE SEQUENCE [LARGE SCALE GENOMIC DNA]</scope>
    <source>
        <strain evidence="2 3">Mal48</strain>
    </source>
</reference>
<evidence type="ECO:0000313" key="3">
    <source>
        <dbReference type="Proteomes" id="UP000315724"/>
    </source>
</evidence>
<sequence>MIYTGGPVLCVVVDMNFFGQQTFPASSLHDVVDIVDLSIISDHEVEEWNQLGLRAMCANPFVEPAFVIPLVCNLRIPRVGLLRVRDKEGDWKFVTPVVQYHYEQGRPLPELRALSSKYTFIDQPLVSKIDPVLTLTSLFGALSSQRQWHGLGVEVNLSQSDQSELTDFVAVSSGVECHPGETILRPVAVPASAEELLSDCSRSRRKSLRKSWKLLESYGKVEYRLARTAAEIPRAVEQFLRLESAGWKGENQTSLDSHADDHRFFLEMCENFSRTNRCLFGELLLNGSVIASTCNLLSQQTLFAFKIGWEPNLAKCSLGHWSELLLAEEIAKQIPEIRLIDSCSSEDSYVGRVWHRRQELASRIYVWSRRARIVQGAKSVAKAFVKRSG</sequence>
<organism evidence="2 3">
    <name type="scientific">Thalassoglobus polymorphus</name>
    <dbReference type="NCBI Taxonomy" id="2527994"/>
    <lineage>
        <taxon>Bacteria</taxon>
        <taxon>Pseudomonadati</taxon>
        <taxon>Planctomycetota</taxon>
        <taxon>Planctomycetia</taxon>
        <taxon>Planctomycetales</taxon>
        <taxon>Planctomycetaceae</taxon>
        <taxon>Thalassoglobus</taxon>
    </lineage>
</organism>
<name>A0A517QIS5_9PLAN</name>
<proteinExistence type="predicted"/>
<dbReference type="KEGG" id="tpol:Mal48_07940"/>
<dbReference type="Proteomes" id="UP000315724">
    <property type="component" value="Chromosome"/>
</dbReference>
<accession>A0A517QIS5</accession>
<dbReference type="InterPro" id="IPR016181">
    <property type="entry name" value="Acyl_CoA_acyltransferase"/>
</dbReference>
<evidence type="ECO:0000259" key="1">
    <source>
        <dbReference type="Pfam" id="PF13480"/>
    </source>
</evidence>
<dbReference type="AlphaFoldDB" id="A0A517QIS5"/>
<keyword evidence="3" id="KW-1185">Reference proteome</keyword>
<dbReference type="InterPro" id="IPR038740">
    <property type="entry name" value="BioF2-like_GNAT_dom"/>
</dbReference>
<dbReference type="SUPFAM" id="SSF55729">
    <property type="entry name" value="Acyl-CoA N-acyltransferases (Nat)"/>
    <property type="match status" value="1"/>
</dbReference>
<dbReference type="Pfam" id="PF13480">
    <property type="entry name" value="Acetyltransf_6"/>
    <property type="match status" value="1"/>
</dbReference>